<dbReference type="AlphaFoldDB" id="A0A9N9DFD7"/>
<comment type="caution">
    <text evidence="8">The sequence shown here is derived from an EMBL/GenBank/DDBJ whole genome shotgun (WGS) entry which is preliminary data.</text>
</comment>
<reference evidence="8" key="1">
    <citation type="submission" date="2021-06" db="EMBL/GenBank/DDBJ databases">
        <authorList>
            <person name="Kallberg Y."/>
            <person name="Tangrot J."/>
            <person name="Rosling A."/>
        </authorList>
    </citation>
    <scope>NUCLEOTIDE SEQUENCE</scope>
    <source>
        <strain evidence="8">MT106</strain>
    </source>
</reference>
<evidence type="ECO:0000256" key="4">
    <source>
        <dbReference type="ARBA" id="ARBA00023136"/>
    </source>
</evidence>
<dbReference type="PANTHER" id="PTHR12911">
    <property type="entry name" value="SAD1/UNC-84-LIKE PROTEIN-RELATED"/>
    <property type="match status" value="1"/>
</dbReference>
<feature type="transmembrane region" description="Helical" evidence="6">
    <location>
        <begin position="212"/>
        <end position="231"/>
    </location>
</feature>
<evidence type="ECO:0000256" key="2">
    <source>
        <dbReference type="ARBA" id="ARBA00022692"/>
    </source>
</evidence>
<evidence type="ECO:0000256" key="1">
    <source>
        <dbReference type="ARBA" id="ARBA00004370"/>
    </source>
</evidence>
<keyword evidence="3 6" id="KW-1133">Transmembrane helix</keyword>
<organism evidence="8 9">
    <name type="scientific">Ambispora gerdemannii</name>
    <dbReference type="NCBI Taxonomy" id="144530"/>
    <lineage>
        <taxon>Eukaryota</taxon>
        <taxon>Fungi</taxon>
        <taxon>Fungi incertae sedis</taxon>
        <taxon>Mucoromycota</taxon>
        <taxon>Glomeromycotina</taxon>
        <taxon>Glomeromycetes</taxon>
        <taxon>Archaeosporales</taxon>
        <taxon>Ambisporaceae</taxon>
        <taxon>Ambispora</taxon>
    </lineage>
</organism>
<evidence type="ECO:0000256" key="5">
    <source>
        <dbReference type="SAM" id="MobiDB-lite"/>
    </source>
</evidence>
<comment type="subcellular location">
    <subcellularLocation>
        <location evidence="1">Membrane</location>
    </subcellularLocation>
</comment>
<feature type="compositionally biased region" description="Polar residues" evidence="5">
    <location>
        <begin position="1"/>
        <end position="12"/>
    </location>
</feature>
<feature type="compositionally biased region" description="Low complexity" evidence="5">
    <location>
        <begin position="148"/>
        <end position="157"/>
    </location>
</feature>
<keyword evidence="9" id="KW-1185">Reference proteome</keyword>
<dbReference type="GO" id="GO:0034993">
    <property type="term" value="C:meiotic nuclear membrane microtubule tethering complex"/>
    <property type="evidence" value="ECO:0007669"/>
    <property type="project" value="TreeGrafter"/>
</dbReference>
<evidence type="ECO:0000259" key="7">
    <source>
        <dbReference type="PROSITE" id="PS51469"/>
    </source>
</evidence>
<evidence type="ECO:0000313" key="9">
    <source>
        <dbReference type="Proteomes" id="UP000789831"/>
    </source>
</evidence>
<evidence type="ECO:0000313" key="8">
    <source>
        <dbReference type="EMBL" id="CAG8637897.1"/>
    </source>
</evidence>
<dbReference type="Pfam" id="PF07738">
    <property type="entry name" value="Sad1_UNC"/>
    <property type="match status" value="1"/>
</dbReference>
<dbReference type="InterPro" id="IPR045119">
    <property type="entry name" value="SUN1-5"/>
</dbReference>
<feature type="region of interest" description="Disordered" evidence="5">
    <location>
        <begin position="1"/>
        <end position="31"/>
    </location>
</feature>
<gene>
    <name evidence="8" type="ORF">AGERDE_LOCUS10837</name>
</gene>
<dbReference type="EMBL" id="CAJVPL010003751">
    <property type="protein sequence ID" value="CAG8637897.1"/>
    <property type="molecule type" value="Genomic_DNA"/>
</dbReference>
<evidence type="ECO:0000256" key="6">
    <source>
        <dbReference type="SAM" id="Phobius"/>
    </source>
</evidence>
<name>A0A9N9DFD7_9GLOM</name>
<dbReference type="OrthoDB" id="342281at2759"/>
<keyword evidence="2 6" id="KW-0812">Transmembrane</keyword>
<feature type="region of interest" description="Disordered" evidence="5">
    <location>
        <begin position="140"/>
        <end position="166"/>
    </location>
</feature>
<dbReference type="PANTHER" id="PTHR12911:SF8">
    <property type="entry name" value="KLAROID PROTEIN-RELATED"/>
    <property type="match status" value="1"/>
</dbReference>
<evidence type="ECO:0000256" key="3">
    <source>
        <dbReference type="ARBA" id="ARBA00022989"/>
    </source>
</evidence>
<protein>
    <submittedName>
        <fullName evidence="8">13182_t:CDS:1</fullName>
    </submittedName>
</protein>
<accession>A0A9N9DFD7</accession>
<dbReference type="PROSITE" id="PS51469">
    <property type="entry name" value="SUN"/>
    <property type="match status" value="1"/>
</dbReference>
<feature type="domain" description="SUN" evidence="7">
    <location>
        <begin position="319"/>
        <end position="490"/>
    </location>
</feature>
<sequence length="491" mass="55732">MSRQRVTTSGTTIKEFEASPTATTPPPPYYVNSINQPPPPQMPILRDSSFLLGGVSPDGPHALEEECYQMLKRGGSIGYENNNNEKLAIISSKNGVNDKNFEQNNLKKIKFVERIPKLTYEPSDYGTMLLESDVSEGNNKEINQLNHSGSSGSSNNNTATNDKNDSDSWKNIEASMQIHTTLAMFLVFIWNPLKTLFLYIQRHPRVNPYINIKSFMIIIAISICLFVAYRWNYCNKNSDQLSLDIAWDSDEFRALISNEFGTIFSHEIQKVLEKKVESGLNRDDVLEAMRREMQEVFTRELLEKKYGSSRPDFALSTVGARVIPHLTSLSYSVSPQSWTRKIFSYISWRNNIVDNAPMITIAPGIYDGLCWSFAGQKGVLAVRLAKNAYVTAITYEHISKEVAVRDEVSPAPKDFEVWGLPENGIELSVEDFTIFLGRFAYNVKASVPRQIFNTAKSKVPIRAVLFKIMNNWGNSKFTRVYRFRVHGNRVN</sequence>
<dbReference type="Gene3D" id="2.60.120.260">
    <property type="entry name" value="Galactose-binding domain-like"/>
    <property type="match status" value="1"/>
</dbReference>
<dbReference type="InterPro" id="IPR012919">
    <property type="entry name" value="SUN_dom"/>
</dbReference>
<keyword evidence="4 6" id="KW-0472">Membrane</keyword>
<dbReference type="Proteomes" id="UP000789831">
    <property type="component" value="Unassembled WGS sequence"/>
</dbReference>
<proteinExistence type="predicted"/>
<feature type="transmembrane region" description="Helical" evidence="6">
    <location>
        <begin position="182"/>
        <end position="200"/>
    </location>
</feature>
<dbReference type="GO" id="GO:0043495">
    <property type="term" value="F:protein-membrane adaptor activity"/>
    <property type="evidence" value="ECO:0007669"/>
    <property type="project" value="TreeGrafter"/>
</dbReference>